<protein>
    <recommendedName>
        <fullName evidence="6">Cwf19-like C-terminal domain-containing protein</fullName>
    </recommendedName>
</protein>
<dbReference type="InterPro" id="IPR040194">
    <property type="entry name" value="Cwf19-like"/>
</dbReference>
<proteinExistence type="predicted"/>
<feature type="domain" description="Cwf19-like protein C-terminal" evidence="2">
    <location>
        <begin position="456"/>
        <end position="551"/>
    </location>
</feature>
<accession>U1G901</accession>
<evidence type="ECO:0000259" key="3">
    <source>
        <dbReference type="Pfam" id="PF04677"/>
    </source>
</evidence>
<dbReference type="eggNOG" id="KOG2476">
    <property type="taxonomic scope" value="Eukaryota"/>
</dbReference>
<reference evidence="5" key="1">
    <citation type="journal article" date="2014" name="BMC Genomics">
        <title>Genome characteristics reveal the impact of lichenization on lichen-forming fungus Endocarpon pusillum Hedwig (Verrucariales, Ascomycota).</title>
        <authorList>
            <person name="Wang Y.-Y."/>
            <person name="Liu B."/>
            <person name="Zhang X.-Y."/>
            <person name="Zhou Q.-M."/>
            <person name="Zhang T."/>
            <person name="Li H."/>
            <person name="Yu Y.-F."/>
            <person name="Zhang X.-L."/>
            <person name="Hao X.-Y."/>
            <person name="Wang M."/>
            <person name="Wang L."/>
            <person name="Wei J.-C."/>
        </authorList>
    </citation>
    <scope>NUCLEOTIDE SEQUENCE [LARGE SCALE GENOMIC DNA]</scope>
    <source>
        <strain evidence="5">Z07020 / HMAS-L-300199</strain>
    </source>
</reference>
<organism evidence="4 5">
    <name type="scientific">Endocarpon pusillum (strain Z07020 / HMAS-L-300199)</name>
    <name type="common">Lichen-forming fungus</name>
    <dbReference type="NCBI Taxonomy" id="1263415"/>
    <lineage>
        <taxon>Eukaryota</taxon>
        <taxon>Fungi</taxon>
        <taxon>Dikarya</taxon>
        <taxon>Ascomycota</taxon>
        <taxon>Pezizomycotina</taxon>
        <taxon>Eurotiomycetes</taxon>
        <taxon>Chaetothyriomycetidae</taxon>
        <taxon>Verrucariales</taxon>
        <taxon>Verrucariaceae</taxon>
        <taxon>Endocarpon</taxon>
    </lineage>
</organism>
<evidence type="ECO:0000259" key="2">
    <source>
        <dbReference type="Pfam" id="PF04676"/>
    </source>
</evidence>
<evidence type="ECO:0008006" key="6">
    <source>
        <dbReference type="Google" id="ProtNLM"/>
    </source>
</evidence>
<sequence>MVVNIIVFGPVNGLLKKFFARLHKILAKQDLSFAIVLGDLFSEAPNETQAQETFDLLNGALNVPLPIYFGVGNHPLPARVTEKLEASGEVCANLFFLGRRGTLKTSEGIRIAALGGKLVESDGPQLTTLSNFDANFTVNDARTLHGAHSTDILITNQWPQGVRSGSRFYLPDDAEPPSDAQCISDLCVALKPRYHLSTSAASYSREPFFHPATEDEPEVTKTTRFESLAAFGNERKERCVLAFKIDLSVASAITLPPDVTPIPFTVSQKRRALPDQNTSYSRYGNGNGDTWRRPKRSRQSDYTKLENCFFCIGSPALQTHLITSMAEESYITVPRGPLPPPGTGSDLGIPGHALIIPHTHVDDKVPAEQRAHLSKNEYEEMQRYRRALCRMVQVKANGKLGAVCWEISRSHIRHVHWQFLPVPSDLISKGLVQAGFKVAAENGNLPSFKKYDPAKMVAEKGDYFRIWIWKPAGAAKVPGLEEAEEDDENGDETSMVMPIPSSERFDIQFGRKIMAQLLGLGNRADWHDVMQTEAEETADAEAFKAAFEPYDPALESTAETNSA</sequence>
<dbReference type="AlphaFoldDB" id="U1G901"/>
<dbReference type="GO" id="GO:0000398">
    <property type="term" value="P:mRNA splicing, via spliceosome"/>
    <property type="evidence" value="ECO:0007669"/>
    <property type="project" value="TreeGrafter"/>
</dbReference>
<dbReference type="InterPro" id="IPR006768">
    <property type="entry name" value="Cwf19-like_C_dom-1"/>
</dbReference>
<dbReference type="GO" id="GO:0071014">
    <property type="term" value="C:post-mRNA release spliceosomal complex"/>
    <property type="evidence" value="ECO:0007669"/>
    <property type="project" value="TreeGrafter"/>
</dbReference>
<dbReference type="SUPFAM" id="SSF54197">
    <property type="entry name" value="HIT-like"/>
    <property type="match status" value="1"/>
</dbReference>
<keyword evidence="5" id="KW-1185">Reference proteome</keyword>
<dbReference type="EMBL" id="KE721540">
    <property type="protein sequence ID" value="ERF68141.1"/>
    <property type="molecule type" value="Genomic_DNA"/>
</dbReference>
<dbReference type="HOGENOM" id="CLU_019955_3_0_1"/>
<dbReference type="Gene3D" id="3.60.21.10">
    <property type="match status" value="1"/>
</dbReference>
<dbReference type="SUPFAM" id="SSF56300">
    <property type="entry name" value="Metallo-dependent phosphatases"/>
    <property type="match status" value="1"/>
</dbReference>
<gene>
    <name evidence="4" type="ORF">EPUS_08207</name>
</gene>
<name>U1G901_ENDPU</name>
<dbReference type="OrthoDB" id="444325at2759"/>
<dbReference type="CDD" id="cd07380">
    <property type="entry name" value="MPP_CWF19_N"/>
    <property type="match status" value="1"/>
</dbReference>
<dbReference type="InterPro" id="IPR029052">
    <property type="entry name" value="Metallo-depent_PP-like"/>
</dbReference>
<dbReference type="PANTHER" id="PTHR12072">
    <property type="entry name" value="CWF19, CELL CYCLE CONTROL PROTEIN"/>
    <property type="match status" value="1"/>
</dbReference>
<evidence type="ECO:0000313" key="4">
    <source>
        <dbReference type="EMBL" id="ERF68141.1"/>
    </source>
</evidence>
<feature type="domain" description="Cwf19-like C-terminal" evidence="3">
    <location>
        <begin position="300"/>
        <end position="429"/>
    </location>
</feature>
<dbReference type="GO" id="GO:0061632">
    <property type="term" value="F:RNA lariat debranching enzyme activator activity"/>
    <property type="evidence" value="ECO:0007669"/>
    <property type="project" value="TreeGrafter"/>
</dbReference>
<dbReference type="GeneID" id="19243058"/>
<dbReference type="PANTHER" id="PTHR12072:SF4">
    <property type="entry name" value="CWF19-LIKE PROTEIN 1"/>
    <property type="match status" value="1"/>
</dbReference>
<feature type="region of interest" description="Disordered" evidence="1">
    <location>
        <begin position="276"/>
        <end position="297"/>
    </location>
</feature>
<dbReference type="RefSeq" id="XP_007806206.1">
    <property type="nucleotide sequence ID" value="XM_007808015.1"/>
</dbReference>
<dbReference type="Proteomes" id="UP000019373">
    <property type="component" value="Unassembled WGS sequence"/>
</dbReference>
<dbReference type="InterPro" id="IPR036265">
    <property type="entry name" value="HIT-like_sf"/>
</dbReference>
<dbReference type="InterPro" id="IPR006767">
    <property type="entry name" value="Cwf19-like_C_dom-2"/>
</dbReference>
<evidence type="ECO:0000313" key="5">
    <source>
        <dbReference type="Proteomes" id="UP000019373"/>
    </source>
</evidence>
<dbReference type="Pfam" id="PF04676">
    <property type="entry name" value="CwfJ_C_2"/>
    <property type="match status" value="1"/>
</dbReference>
<dbReference type="OMA" id="IVPITHY"/>
<dbReference type="Pfam" id="PF04677">
    <property type="entry name" value="CwfJ_C_1"/>
    <property type="match status" value="1"/>
</dbReference>
<evidence type="ECO:0000256" key="1">
    <source>
        <dbReference type="SAM" id="MobiDB-lite"/>
    </source>
</evidence>